<gene>
    <name evidence="1" type="ORF">DXT99_06025</name>
</gene>
<protein>
    <recommendedName>
        <fullName evidence="3">STAS/SEC14 domain-containing protein</fullName>
    </recommendedName>
</protein>
<proteinExistence type="predicted"/>
<name>A0A3D8LFN3_9BACT</name>
<accession>A0A3D8LFN3</accession>
<evidence type="ECO:0000313" key="1">
    <source>
        <dbReference type="EMBL" id="RDV16225.1"/>
    </source>
</evidence>
<evidence type="ECO:0008006" key="3">
    <source>
        <dbReference type="Google" id="ProtNLM"/>
    </source>
</evidence>
<organism evidence="1 2">
    <name type="scientific">Pontibacter diazotrophicus</name>
    <dbReference type="NCBI Taxonomy" id="1400979"/>
    <lineage>
        <taxon>Bacteria</taxon>
        <taxon>Pseudomonadati</taxon>
        <taxon>Bacteroidota</taxon>
        <taxon>Cytophagia</taxon>
        <taxon>Cytophagales</taxon>
        <taxon>Hymenobacteraceae</taxon>
        <taxon>Pontibacter</taxon>
    </lineage>
</organism>
<sequence>METTQETTVYLDTPELKVYSNTSLKFIVLQASGVVPSDIYRQGLSLATEIAIKEQLLFWLVNNREGGIITPADQIWANEVSAPLLAKGSCIRKMAIIEPKDLHSKIILEDMMDKARDVFPFEMQFFGDVPSAHAWFLDTEATVFRTAAVSAVTSSEGRASF</sequence>
<reference evidence="2" key="1">
    <citation type="submission" date="2018-08" db="EMBL/GenBank/DDBJ databases">
        <authorList>
            <person name="Liu Z.-W."/>
            <person name="Du Z.-J."/>
        </authorList>
    </citation>
    <scope>NUCLEOTIDE SEQUENCE [LARGE SCALE GENOMIC DNA]</scope>
    <source>
        <strain evidence="2">H4X</strain>
    </source>
</reference>
<dbReference type="Proteomes" id="UP000256708">
    <property type="component" value="Unassembled WGS sequence"/>
</dbReference>
<evidence type="ECO:0000313" key="2">
    <source>
        <dbReference type="Proteomes" id="UP000256708"/>
    </source>
</evidence>
<dbReference type="EMBL" id="QRGR01000005">
    <property type="protein sequence ID" value="RDV16225.1"/>
    <property type="molecule type" value="Genomic_DNA"/>
</dbReference>
<dbReference type="AlphaFoldDB" id="A0A3D8LFN3"/>
<keyword evidence="2" id="KW-1185">Reference proteome</keyword>
<comment type="caution">
    <text evidence="1">The sequence shown here is derived from an EMBL/GenBank/DDBJ whole genome shotgun (WGS) entry which is preliminary data.</text>
</comment>